<name>A0A1I7XJM1_HETBA</name>
<keyword evidence="2" id="KW-1185">Reference proteome</keyword>
<feature type="compositionally biased region" description="Polar residues" evidence="1">
    <location>
        <begin position="33"/>
        <end position="45"/>
    </location>
</feature>
<organism evidence="2 3">
    <name type="scientific">Heterorhabditis bacteriophora</name>
    <name type="common">Entomopathogenic nematode worm</name>
    <dbReference type="NCBI Taxonomy" id="37862"/>
    <lineage>
        <taxon>Eukaryota</taxon>
        <taxon>Metazoa</taxon>
        <taxon>Ecdysozoa</taxon>
        <taxon>Nematoda</taxon>
        <taxon>Chromadorea</taxon>
        <taxon>Rhabditida</taxon>
        <taxon>Rhabditina</taxon>
        <taxon>Rhabditomorpha</taxon>
        <taxon>Strongyloidea</taxon>
        <taxon>Heterorhabditidae</taxon>
        <taxon>Heterorhabditis</taxon>
    </lineage>
</organism>
<dbReference type="WBParaSite" id="Hba_17915">
    <property type="protein sequence ID" value="Hba_17915"/>
    <property type="gene ID" value="Hba_17915"/>
</dbReference>
<protein>
    <submittedName>
        <fullName evidence="3">Secreted protein</fullName>
    </submittedName>
</protein>
<evidence type="ECO:0000313" key="2">
    <source>
        <dbReference type="Proteomes" id="UP000095283"/>
    </source>
</evidence>
<accession>A0A1I7XJM1</accession>
<proteinExistence type="predicted"/>
<reference evidence="3" key="1">
    <citation type="submission" date="2016-11" db="UniProtKB">
        <authorList>
            <consortium name="WormBaseParasite"/>
        </authorList>
    </citation>
    <scope>IDENTIFICATION</scope>
</reference>
<feature type="region of interest" description="Disordered" evidence="1">
    <location>
        <begin position="33"/>
        <end position="63"/>
    </location>
</feature>
<dbReference type="AlphaFoldDB" id="A0A1I7XJM1"/>
<evidence type="ECO:0000313" key="3">
    <source>
        <dbReference type="WBParaSite" id="Hba_17915"/>
    </source>
</evidence>
<sequence>MFVLSAAVLERCLATIRIRDYERTTSSTEGFRLASQLQHSPNDDSAQAGESDGACIKHKIPTE</sequence>
<dbReference type="Proteomes" id="UP000095283">
    <property type="component" value="Unplaced"/>
</dbReference>
<evidence type="ECO:0000256" key="1">
    <source>
        <dbReference type="SAM" id="MobiDB-lite"/>
    </source>
</evidence>